<dbReference type="PRINTS" id="PR00727">
    <property type="entry name" value="LEADERPTASE"/>
</dbReference>
<dbReference type="SUPFAM" id="SSF51306">
    <property type="entry name" value="LexA/Signal peptidase"/>
    <property type="match status" value="1"/>
</dbReference>
<dbReference type="Pfam" id="PF10502">
    <property type="entry name" value="Peptidase_S26"/>
    <property type="match status" value="2"/>
</dbReference>
<comment type="similarity">
    <text evidence="2">Belongs to the peptidase S26 family.</text>
</comment>
<reference evidence="4 5" key="1">
    <citation type="submission" date="2024-09" db="EMBL/GenBank/DDBJ databases">
        <authorList>
            <person name="Sun Q."/>
            <person name="Mori K."/>
        </authorList>
    </citation>
    <scope>NUCLEOTIDE SEQUENCE [LARGE SCALE GENOMIC DNA]</scope>
    <source>
        <strain evidence="4 5">JCM 3143</strain>
    </source>
</reference>
<comment type="subcellular location">
    <subcellularLocation>
        <location evidence="1">Cell membrane</location>
        <topology evidence="1">Single-pass type II membrane protein</topology>
    </subcellularLocation>
</comment>
<dbReference type="CDD" id="cd06530">
    <property type="entry name" value="S26_SPase_I"/>
    <property type="match status" value="1"/>
</dbReference>
<accession>A0ABV5SKJ3</accession>
<feature type="domain" description="Peptidase S26" evidence="3">
    <location>
        <begin position="117"/>
        <end position="157"/>
    </location>
</feature>
<sequence>MLIALACALTVTAAAWMGLAVRRLLVITVIGNSMKPTYGPGTRLLTRRVADVSKVRRGDVVVLRGAAEERPVHIEVPSADGGMATLHVGPVTDLVIKRVHALPGDPVPRGRVPALAHVDEETVPAGRIVVLGDNPEESVDSREYGYLSENALVAVVVRVLGENQGPARSSPA</sequence>
<feature type="domain" description="Peptidase S26" evidence="3">
    <location>
        <begin position="11"/>
        <end position="107"/>
    </location>
</feature>
<evidence type="ECO:0000256" key="1">
    <source>
        <dbReference type="ARBA" id="ARBA00004401"/>
    </source>
</evidence>
<organism evidence="4 5">
    <name type="scientific">Nonomuraea helvata</name>
    <dbReference type="NCBI Taxonomy" id="37484"/>
    <lineage>
        <taxon>Bacteria</taxon>
        <taxon>Bacillati</taxon>
        <taxon>Actinomycetota</taxon>
        <taxon>Actinomycetes</taxon>
        <taxon>Streptosporangiales</taxon>
        <taxon>Streptosporangiaceae</taxon>
        <taxon>Nonomuraea</taxon>
    </lineage>
</organism>
<evidence type="ECO:0000256" key="2">
    <source>
        <dbReference type="ARBA" id="ARBA00009370"/>
    </source>
</evidence>
<evidence type="ECO:0000313" key="4">
    <source>
        <dbReference type="EMBL" id="MFB9631613.1"/>
    </source>
</evidence>
<dbReference type="InterPro" id="IPR036286">
    <property type="entry name" value="LexA/Signal_pep-like_sf"/>
</dbReference>
<dbReference type="Gene3D" id="2.10.109.10">
    <property type="entry name" value="Umud Fragment, subunit A"/>
    <property type="match status" value="1"/>
</dbReference>
<dbReference type="InterPro" id="IPR000223">
    <property type="entry name" value="Pept_S26A_signal_pept_1"/>
</dbReference>
<dbReference type="Proteomes" id="UP001589532">
    <property type="component" value="Unassembled WGS sequence"/>
</dbReference>
<dbReference type="PANTHER" id="PTHR43390:SF1">
    <property type="entry name" value="CHLOROPLAST PROCESSING PEPTIDASE"/>
    <property type="match status" value="1"/>
</dbReference>
<keyword evidence="5" id="KW-1185">Reference proteome</keyword>
<protein>
    <submittedName>
        <fullName evidence="4">S26 family signal peptidase</fullName>
    </submittedName>
</protein>
<dbReference type="PANTHER" id="PTHR43390">
    <property type="entry name" value="SIGNAL PEPTIDASE I"/>
    <property type="match status" value="1"/>
</dbReference>
<dbReference type="RefSeq" id="WP_344984098.1">
    <property type="nucleotide sequence ID" value="NZ_BAAAXV010000001.1"/>
</dbReference>
<name>A0ABV5SKJ3_9ACTN</name>
<comment type="caution">
    <text evidence="4">The sequence shown here is derived from an EMBL/GenBank/DDBJ whole genome shotgun (WGS) entry which is preliminary data.</text>
</comment>
<evidence type="ECO:0000259" key="3">
    <source>
        <dbReference type="Pfam" id="PF10502"/>
    </source>
</evidence>
<dbReference type="InterPro" id="IPR019533">
    <property type="entry name" value="Peptidase_S26"/>
</dbReference>
<proteinExistence type="inferred from homology"/>
<gene>
    <name evidence="4" type="ORF">ACFFSA_51870</name>
</gene>
<dbReference type="EMBL" id="JBHMBW010000106">
    <property type="protein sequence ID" value="MFB9631613.1"/>
    <property type="molecule type" value="Genomic_DNA"/>
</dbReference>
<evidence type="ECO:0000313" key="5">
    <source>
        <dbReference type="Proteomes" id="UP001589532"/>
    </source>
</evidence>